<dbReference type="Gene3D" id="4.10.280.10">
    <property type="entry name" value="Helix-loop-helix DNA-binding domain"/>
    <property type="match status" value="1"/>
</dbReference>
<dbReference type="PROSITE" id="PS50888">
    <property type="entry name" value="BHLH"/>
    <property type="match status" value="1"/>
</dbReference>
<reference evidence="3" key="2">
    <citation type="submission" date="2023-01" db="EMBL/GenBank/DDBJ databases">
        <authorList>
            <person name="Petersen C."/>
        </authorList>
    </citation>
    <scope>NUCLEOTIDE SEQUENCE</scope>
    <source>
        <strain evidence="3">IBT 17514</strain>
    </source>
</reference>
<evidence type="ECO:0000313" key="4">
    <source>
        <dbReference type="Proteomes" id="UP001215712"/>
    </source>
</evidence>
<dbReference type="InterPro" id="IPR036638">
    <property type="entry name" value="HLH_DNA-bd_sf"/>
</dbReference>
<protein>
    <recommendedName>
        <fullName evidence="2">BHLH domain-containing protein</fullName>
    </recommendedName>
</protein>
<feature type="region of interest" description="Disordered" evidence="1">
    <location>
        <begin position="1"/>
        <end position="102"/>
    </location>
</feature>
<dbReference type="GO" id="GO:0046983">
    <property type="term" value="F:protein dimerization activity"/>
    <property type="evidence" value="ECO:0007669"/>
    <property type="project" value="InterPro"/>
</dbReference>
<feature type="domain" description="BHLH" evidence="2">
    <location>
        <begin position="191"/>
        <end position="266"/>
    </location>
</feature>
<gene>
    <name evidence="3" type="ORF">N7493_004973</name>
</gene>
<evidence type="ECO:0000313" key="3">
    <source>
        <dbReference type="EMBL" id="KAJ5727153.1"/>
    </source>
</evidence>
<dbReference type="InterPro" id="IPR011598">
    <property type="entry name" value="bHLH_dom"/>
</dbReference>
<keyword evidence="4" id="KW-1185">Reference proteome</keyword>
<feature type="compositionally biased region" description="Polar residues" evidence="1">
    <location>
        <begin position="10"/>
        <end position="39"/>
    </location>
</feature>
<evidence type="ECO:0000259" key="2">
    <source>
        <dbReference type="PROSITE" id="PS50888"/>
    </source>
</evidence>
<evidence type="ECO:0000256" key="1">
    <source>
        <dbReference type="SAM" id="MobiDB-lite"/>
    </source>
</evidence>
<sequence length="288" mass="31207">MPNEVELDGTKNNWYSLDQSDNSRQGTNGRQNSVSQTPIESPGPSFMNPFDEWISSSESVSSPQVPALDNSLAASSPASPFSTPRSPTSEIPENLSPGKHILPASASLAASAAKAKLSAKAPSSRRRSSLRPMTPMHLLPKLMPSAPTIHENVPYSGSPYEPVVGSPLALNPIGTSPVKQPGNPVAELATDKRAYHKLAEQNRRNRLNNAIKELESLIPEALFKEKFPTPQLVDASASAKEKAKAAPKEQTKADVMELAVEYITQLRARLDDENRRLEELGSRLQNSL</sequence>
<feature type="compositionally biased region" description="Low complexity" evidence="1">
    <location>
        <begin position="55"/>
        <end position="89"/>
    </location>
</feature>
<organism evidence="3 4">
    <name type="scientific">Penicillium malachiteum</name>
    <dbReference type="NCBI Taxonomy" id="1324776"/>
    <lineage>
        <taxon>Eukaryota</taxon>
        <taxon>Fungi</taxon>
        <taxon>Dikarya</taxon>
        <taxon>Ascomycota</taxon>
        <taxon>Pezizomycotina</taxon>
        <taxon>Eurotiomycetes</taxon>
        <taxon>Eurotiomycetidae</taxon>
        <taxon>Eurotiales</taxon>
        <taxon>Aspergillaceae</taxon>
        <taxon>Penicillium</taxon>
    </lineage>
</organism>
<name>A0AAD6MW43_9EURO</name>
<reference evidence="3" key="1">
    <citation type="journal article" date="2023" name="IMA Fungus">
        <title>Comparative genomic study of the Penicillium genus elucidates a diverse pangenome and 15 lateral gene transfer events.</title>
        <authorList>
            <person name="Petersen C."/>
            <person name="Sorensen T."/>
            <person name="Nielsen M.R."/>
            <person name="Sondergaard T.E."/>
            <person name="Sorensen J.L."/>
            <person name="Fitzpatrick D.A."/>
            <person name="Frisvad J.C."/>
            <person name="Nielsen K.L."/>
        </authorList>
    </citation>
    <scope>NUCLEOTIDE SEQUENCE</scope>
    <source>
        <strain evidence="3">IBT 17514</strain>
    </source>
</reference>
<dbReference type="SMART" id="SM00353">
    <property type="entry name" value="HLH"/>
    <property type="match status" value="1"/>
</dbReference>
<dbReference type="Proteomes" id="UP001215712">
    <property type="component" value="Unassembled WGS sequence"/>
</dbReference>
<dbReference type="SUPFAM" id="SSF47459">
    <property type="entry name" value="HLH, helix-loop-helix DNA-binding domain"/>
    <property type="match status" value="1"/>
</dbReference>
<accession>A0AAD6MW43</accession>
<proteinExistence type="predicted"/>
<dbReference type="AlphaFoldDB" id="A0AAD6MW43"/>
<dbReference type="CDD" id="cd11392">
    <property type="entry name" value="bHLH_ScPHO4_like"/>
    <property type="match status" value="1"/>
</dbReference>
<dbReference type="Pfam" id="PF00010">
    <property type="entry name" value="HLH"/>
    <property type="match status" value="1"/>
</dbReference>
<comment type="caution">
    <text evidence="3">The sequence shown here is derived from an EMBL/GenBank/DDBJ whole genome shotgun (WGS) entry which is preliminary data.</text>
</comment>
<dbReference type="EMBL" id="JAQJAN010000006">
    <property type="protein sequence ID" value="KAJ5727153.1"/>
    <property type="molecule type" value="Genomic_DNA"/>
</dbReference>